<proteinExistence type="predicted"/>
<evidence type="ECO:0000256" key="1">
    <source>
        <dbReference type="SAM" id="MobiDB-lite"/>
    </source>
</evidence>
<feature type="region of interest" description="Disordered" evidence="1">
    <location>
        <begin position="181"/>
        <end position="285"/>
    </location>
</feature>
<accession>A0A9P6MJD2</accession>
<name>A0A9P6MJD2_9FUNG</name>
<feature type="region of interest" description="Disordered" evidence="1">
    <location>
        <begin position="144"/>
        <end position="167"/>
    </location>
</feature>
<evidence type="ECO:0000313" key="2">
    <source>
        <dbReference type="EMBL" id="KAG0004197.1"/>
    </source>
</evidence>
<feature type="compositionally biased region" description="Polar residues" evidence="1">
    <location>
        <begin position="246"/>
        <end position="259"/>
    </location>
</feature>
<protein>
    <submittedName>
        <fullName evidence="2">Uncharacterized protein</fullName>
    </submittedName>
</protein>
<feature type="compositionally biased region" description="Polar residues" evidence="1">
    <location>
        <begin position="778"/>
        <end position="788"/>
    </location>
</feature>
<dbReference type="Proteomes" id="UP000703661">
    <property type="component" value="Unassembled WGS sequence"/>
</dbReference>
<feature type="compositionally biased region" description="Acidic residues" evidence="1">
    <location>
        <begin position="724"/>
        <end position="739"/>
    </location>
</feature>
<dbReference type="AlphaFoldDB" id="A0A9P6MJD2"/>
<keyword evidence="3" id="KW-1185">Reference proteome</keyword>
<feature type="compositionally biased region" description="Polar residues" evidence="1">
    <location>
        <begin position="181"/>
        <end position="218"/>
    </location>
</feature>
<feature type="region of interest" description="Disordered" evidence="1">
    <location>
        <begin position="698"/>
        <end position="741"/>
    </location>
</feature>
<evidence type="ECO:0000313" key="3">
    <source>
        <dbReference type="Proteomes" id="UP000703661"/>
    </source>
</evidence>
<sequence length="971" mass="106288">RICLNPDPRLAQQDLNGQREHLDIHNKDINSGDNLNVANGDSLGNFSTTENDASNGMEIDFGIDQDKRKPKEMTVPNPAAPLRNRMRSGLDTIQQQALHNQGSVLASDLSILGFIKLDAIQSPPVLSRHWITLDCSQEHDAITKTSIKDEQTSDGAEGPASTDLKMPKPDESLAALLFPSNQPLSQKHPNNQFTQRPPQHHQQPYTQSQTSFTGQSPGITHVSHIPKMPPTSSKPPLFYRDGSVANAPQDQQSYTSPTVPQHPAKPQSGKKNEKESESWSQEGVPQQHLYSTLHKALDQESMVAIVALQYPDKNCTRLRKWRRAQDEAPLRSTKQSSIPTAATLLSKRLSHSQGSSPNMQSTSASDLSMMAGNPSFGSMTGSGMMGSTLTTTLPIGSSAPKDDLSSALTMASLSTVVEADRSWCGLLMVASHFLGSPFYSTPVHLNDNLEHSKHPEQFVLLIMPKNAAVTNAPWIPDLNYDRPQLSARVPPLRTQFMSPHLSKISNRKSNEVSSKASHAVQETDLYLPRGMEQFGSVRAILMEIKADLAALCSIDDQAVKSKNRDRNLENKIHNNFLSLNSVEAVYGYKGGFNCAAKMLNKALDKLPDGDAKHRSLSKLIQTLLRADSSGIVIDFKMNNVDHDNQGGYEASESYDHQSISVVSPISSNARKSMEVEAKVEQPEIKRGEHRPMQDTVKNAGDRISSSQGDGIDGVAHGITHGREGEEEEEEEEQGADENLEVGNVRARIASGEIRDQLAVGKQQDTPESRPVKSATDIALTQTLPIQTQMDHDSEAEDIEQDTVMEQSSVPQSRWSSAHQKPESHIATATLEHQQLQRKEAVHGQSRLMSPGLAPQKRRRELRDDGSDDASSVEGVPTRPTAMSKTEENTDKPMPLLESSTSSQAAVEQIGQGVTQLGLKKGSKKSKRIKSELPDDNVLQNAQEEPAPVLADVGQDTQGYEMIGTTLQAKVD</sequence>
<gene>
    <name evidence="2" type="ORF">BGZ80_005655</name>
</gene>
<reference evidence="2" key="1">
    <citation type="journal article" date="2020" name="Fungal Divers.">
        <title>Resolving the Mortierellaceae phylogeny through synthesis of multi-gene phylogenetics and phylogenomics.</title>
        <authorList>
            <person name="Vandepol N."/>
            <person name="Liber J."/>
            <person name="Desiro A."/>
            <person name="Na H."/>
            <person name="Kennedy M."/>
            <person name="Barry K."/>
            <person name="Grigoriev I.V."/>
            <person name="Miller A.N."/>
            <person name="O'Donnell K."/>
            <person name="Stajich J.E."/>
            <person name="Bonito G."/>
        </authorList>
    </citation>
    <scope>NUCLEOTIDE SEQUENCE</scope>
    <source>
        <strain evidence="2">NRRL 2769</strain>
    </source>
</reference>
<organism evidence="2 3">
    <name type="scientific">Entomortierella chlamydospora</name>
    <dbReference type="NCBI Taxonomy" id="101097"/>
    <lineage>
        <taxon>Eukaryota</taxon>
        <taxon>Fungi</taxon>
        <taxon>Fungi incertae sedis</taxon>
        <taxon>Mucoromycota</taxon>
        <taxon>Mortierellomycotina</taxon>
        <taxon>Mortierellomycetes</taxon>
        <taxon>Mortierellales</taxon>
        <taxon>Mortierellaceae</taxon>
        <taxon>Entomortierella</taxon>
    </lineage>
</organism>
<feature type="compositionally biased region" description="Acidic residues" evidence="1">
    <location>
        <begin position="793"/>
        <end position="802"/>
    </location>
</feature>
<dbReference type="EMBL" id="JAAAID010002785">
    <property type="protein sequence ID" value="KAG0004197.1"/>
    <property type="molecule type" value="Genomic_DNA"/>
</dbReference>
<feature type="non-terminal residue" evidence="2">
    <location>
        <position position="971"/>
    </location>
</feature>
<feature type="compositionally biased region" description="Polar residues" evidence="1">
    <location>
        <begin position="803"/>
        <end position="818"/>
    </location>
</feature>
<feature type="non-terminal residue" evidence="2">
    <location>
        <position position="1"/>
    </location>
</feature>
<feature type="region of interest" description="Disordered" evidence="1">
    <location>
        <begin position="756"/>
        <end position="951"/>
    </location>
</feature>
<comment type="caution">
    <text evidence="2">The sequence shown here is derived from an EMBL/GenBank/DDBJ whole genome shotgun (WGS) entry which is preliminary data.</text>
</comment>